<dbReference type="PANTHER" id="PTHR46910">
    <property type="entry name" value="TRANSCRIPTION FACTOR PDR1"/>
    <property type="match status" value="1"/>
</dbReference>
<keyword evidence="1" id="KW-0479">Metal-binding</keyword>
<keyword evidence="4" id="KW-0804">Transcription</keyword>
<dbReference type="CDD" id="cd12148">
    <property type="entry name" value="fungal_TF_MHR"/>
    <property type="match status" value="1"/>
</dbReference>
<dbReference type="Pfam" id="PF00172">
    <property type="entry name" value="Zn_clus"/>
    <property type="match status" value="1"/>
</dbReference>
<keyword evidence="5" id="KW-0539">Nucleus</keyword>
<dbReference type="Proteomes" id="UP000319663">
    <property type="component" value="Unassembled WGS sequence"/>
</dbReference>
<feature type="region of interest" description="Disordered" evidence="6">
    <location>
        <begin position="121"/>
        <end position="151"/>
    </location>
</feature>
<gene>
    <name evidence="8" type="ORF">MPDQ_001072</name>
</gene>
<feature type="compositionally biased region" description="Low complexity" evidence="6">
    <location>
        <begin position="696"/>
        <end position="707"/>
    </location>
</feature>
<dbReference type="SUPFAM" id="SSF57701">
    <property type="entry name" value="Zn2/Cys6 DNA-binding domain"/>
    <property type="match status" value="1"/>
</dbReference>
<feature type="region of interest" description="Disordered" evidence="6">
    <location>
        <begin position="648"/>
        <end position="711"/>
    </location>
</feature>
<protein>
    <recommendedName>
        <fullName evidence="7">Zn(2)-C6 fungal-type domain-containing protein</fullName>
    </recommendedName>
</protein>
<dbReference type="PROSITE" id="PS00463">
    <property type="entry name" value="ZN2_CY6_FUNGAL_1"/>
    <property type="match status" value="1"/>
</dbReference>
<dbReference type="SMART" id="SM00906">
    <property type="entry name" value="Fungal_trans"/>
    <property type="match status" value="1"/>
</dbReference>
<evidence type="ECO:0000256" key="1">
    <source>
        <dbReference type="ARBA" id="ARBA00022723"/>
    </source>
</evidence>
<dbReference type="Gene3D" id="4.10.240.10">
    <property type="entry name" value="Zn(2)-C6 fungal-type DNA-binding domain"/>
    <property type="match status" value="1"/>
</dbReference>
<accession>A0A507QSL7</accession>
<evidence type="ECO:0000256" key="3">
    <source>
        <dbReference type="ARBA" id="ARBA00023125"/>
    </source>
</evidence>
<evidence type="ECO:0000256" key="2">
    <source>
        <dbReference type="ARBA" id="ARBA00023015"/>
    </source>
</evidence>
<proteinExistence type="predicted"/>
<feature type="compositionally biased region" description="Basic and acidic residues" evidence="6">
    <location>
        <begin position="648"/>
        <end position="661"/>
    </location>
</feature>
<feature type="compositionally biased region" description="Polar residues" evidence="6">
    <location>
        <begin position="676"/>
        <end position="695"/>
    </location>
</feature>
<comment type="caution">
    <text evidence="8">The sequence shown here is derived from an EMBL/GenBank/DDBJ whole genome shotgun (WGS) entry which is preliminary data.</text>
</comment>
<dbReference type="InterPro" id="IPR036864">
    <property type="entry name" value="Zn2-C6_fun-type_DNA-bd_sf"/>
</dbReference>
<dbReference type="EMBL" id="VIFY01000126">
    <property type="protein sequence ID" value="TQB70014.1"/>
    <property type="molecule type" value="Genomic_DNA"/>
</dbReference>
<dbReference type="GO" id="GO:0006351">
    <property type="term" value="P:DNA-templated transcription"/>
    <property type="evidence" value="ECO:0007669"/>
    <property type="project" value="InterPro"/>
</dbReference>
<dbReference type="GO" id="GO:0000981">
    <property type="term" value="F:DNA-binding transcription factor activity, RNA polymerase II-specific"/>
    <property type="evidence" value="ECO:0007669"/>
    <property type="project" value="InterPro"/>
</dbReference>
<dbReference type="CDD" id="cd00067">
    <property type="entry name" value="GAL4"/>
    <property type="match status" value="1"/>
</dbReference>
<evidence type="ECO:0000256" key="4">
    <source>
        <dbReference type="ARBA" id="ARBA00023163"/>
    </source>
</evidence>
<evidence type="ECO:0000259" key="7">
    <source>
        <dbReference type="PROSITE" id="PS50048"/>
    </source>
</evidence>
<dbReference type="InterPro" id="IPR007219">
    <property type="entry name" value="XnlR_reg_dom"/>
</dbReference>
<dbReference type="STRING" id="5098.A0A507QSL7"/>
<feature type="domain" description="Zn(2)-C6 fungal-type" evidence="7">
    <location>
        <begin position="73"/>
        <end position="106"/>
    </location>
</feature>
<keyword evidence="3" id="KW-0238">DNA-binding</keyword>
<dbReference type="SMART" id="SM00066">
    <property type="entry name" value="GAL4"/>
    <property type="match status" value="1"/>
</dbReference>
<dbReference type="InterPro" id="IPR001138">
    <property type="entry name" value="Zn2Cys6_DnaBD"/>
</dbReference>
<dbReference type="PROSITE" id="PS50048">
    <property type="entry name" value="ZN2_CY6_FUNGAL_2"/>
    <property type="match status" value="1"/>
</dbReference>
<organism evidence="8 9">
    <name type="scientific">Monascus purpureus</name>
    <name type="common">Red mold</name>
    <name type="synonym">Monascus anka</name>
    <dbReference type="NCBI Taxonomy" id="5098"/>
    <lineage>
        <taxon>Eukaryota</taxon>
        <taxon>Fungi</taxon>
        <taxon>Dikarya</taxon>
        <taxon>Ascomycota</taxon>
        <taxon>Pezizomycotina</taxon>
        <taxon>Eurotiomycetes</taxon>
        <taxon>Eurotiomycetidae</taxon>
        <taxon>Eurotiales</taxon>
        <taxon>Aspergillaceae</taxon>
        <taxon>Monascus</taxon>
    </lineage>
</organism>
<sequence>MRPPSPEPRALGSGLGARESCCVSQLRVSALPLSFLQLLDLCLHQAILIAIPVDILAMVQPSTALLRPRISKSCDQCKARKVRCVSGEPNSQSCRNCVRRNTQCHFSQTRRKLKYLEPSMIPGHDASSVPGISSTPPTDFRPGDSSASDRRHRKLYVDRLLEDPRVEGRANQAGSLFKANEKYVASSNIAFFSESRIRSLSIRLGNDKLREVVERIDEYINARMNPSNKSSSWIIQFRGPSSPIQVSKEATASYIGAYFDQVHPTYPFLDRNDFECKASRPDLPQYLEACPPFSALYHTVLALGCQYTEGGSFDPGDGEAWKLFQVSLGLFLDLLVPRETLTTVQAITAMSIFALNLSCIQIGETLTAEAARMVQSLGYHKALYAGESEIACQRTFWVVYSLEKISSFFIGKGSAFLDLDIGCPIPETPSPGVGGIDWFLLTARFSRLVSKAYDMLFSVTATMNSTKEYYAAIDEINDDLETWRKTFPKEFRPGEPFRPQTFSCMYHMLTTLKWHYFYYGILMSLCRLTLHVGADTSTQRLEEAKVRLMNSARVVIDLTRYVDAEPYTSVWMLGIIPLSALFILFDFVIHNPFHPETSTNLALLGVAVGHFSRLDYATRGSLPCSILSDFAHLAHHFVRDELHKRDQGYGTDHTVHTRDNNNARQNVDQGQYLPSAGNSQEHGYLSGQMTQTSQVPNGNPNPINHNGSLVNDPNRIIEQNLLYPVPEFPAPVGGEVLAGFGNLFDVEFPDFTLQLQ</sequence>
<dbReference type="InterPro" id="IPR050987">
    <property type="entry name" value="AtrR-like"/>
</dbReference>
<dbReference type="GO" id="GO:0003677">
    <property type="term" value="F:DNA binding"/>
    <property type="evidence" value="ECO:0007669"/>
    <property type="project" value="UniProtKB-KW"/>
</dbReference>
<evidence type="ECO:0000256" key="6">
    <source>
        <dbReference type="SAM" id="MobiDB-lite"/>
    </source>
</evidence>
<keyword evidence="9" id="KW-1185">Reference proteome</keyword>
<evidence type="ECO:0000313" key="9">
    <source>
        <dbReference type="Proteomes" id="UP000319663"/>
    </source>
</evidence>
<evidence type="ECO:0000313" key="8">
    <source>
        <dbReference type="EMBL" id="TQB70014.1"/>
    </source>
</evidence>
<dbReference type="PANTHER" id="PTHR46910:SF25">
    <property type="entry name" value="ABC-TRANSPORTER-REGULATING TRANSCRIPTION FACTOR"/>
    <property type="match status" value="1"/>
</dbReference>
<dbReference type="GO" id="GO:0008270">
    <property type="term" value="F:zinc ion binding"/>
    <property type="evidence" value="ECO:0007669"/>
    <property type="project" value="InterPro"/>
</dbReference>
<evidence type="ECO:0000256" key="5">
    <source>
        <dbReference type="ARBA" id="ARBA00023242"/>
    </source>
</evidence>
<name>A0A507QSL7_MONPU</name>
<reference evidence="8 9" key="1">
    <citation type="submission" date="2019-06" db="EMBL/GenBank/DDBJ databases">
        <title>Wine fermentation using esterase from Monascus purpureus.</title>
        <authorList>
            <person name="Geng C."/>
            <person name="Zhang Y."/>
        </authorList>
    </citation>
    <scope>NUCLEOTIDE SEQUENCE [LARGE SCALE GENOMIC DNA]</scope>
    <source>
        <strain evidence="8">HQ1</strain>
    </source>
</reference>
<keyword evidence="2" id="KW-0805">Transcription regulation</keyword>
<dbReference type="AlphaFoldDB" id="A0A507QSL7"/>
<dbReference type="Pfam" id="PF04082">
    <property type="entry name" value="Fungal_trans"/>
    <property type="match status" value="1"/>
</dbReference>